<evidence type="ECO:0000256" key="3">
    <source>
        <dbReference type="ARBA" id="ARBA00022741"/>
    </source>
</evidence>
<evidence type="ECO:0000259" key="7">
    <source>
        <dbReference type="PROSITE" id="PS50893"/>
    </source>
</evidence>
<evidence type="ECO:0000313" key="8">
    <source>
        <dbReference type="EMBL" id="MFD1465651.1"/>
    </source>
</evidence>
<sequence>MTEVPFIEIQHLTKNFGDQPVLNDLNLTFKAGEFVAIVGQSGGGKSTLLRLLAGLDEPTKGSITESGEQVEGINRQARVMFQDDRLLPWQTVLENIKLGTTDKSDLALKTLSLVGLADFAETFPDKLSGGQKQRVALARALVAQPQLLLLDEPLGALDALTRLNMQELIEHVWQKSPELTMILVTHDVEESVRLADRILVVKDHGIALDLQVGLPRPRQNDQPQFNEIVDQILGEILEHDKFNDD</sequence>
<keyword evidence="4 8" id="KW-0067">ATP-binding</keyword>
<dbReference type="PANTHER" id="PTHR42788">
    <property type="entry name" value="TAURINE IMPORT ATP-BINDING PROTEIN-RELATED"/>
    <property type="match status" value="1"/>
</dbReference>
<evidence type="ECO:0000256" key="5">
    <source>
        <dbReference type="ARBA" id="ARBA00022967"/>
    </source>
</evidence>
<dbReference type="InterPro" id="IPR027417">
    <property type="entry name" value="P-loop_NTPase"/>
</dbReference>
<organism evidence="8 9">
    <name type="scientific">Lapidilactobacillus mulanensis</name>
    <dbReference type="NCBI Taxonomy" id="2485999"/>
    <lineage>
        <taxon>Bacteria</taxon>
        <taxon>Bacillati</taxon>
        <taxon>Bacillota</taxon>
        <taxon>Bacilli</taxon>
        <taxon>Lactobacillales</taxon>
        <taxon>Lactobacillaceae</taxon>
        <taxon>Lapidilactobacillus</taxon>
    </lineage>
</organism>
<accession>A0ABW4DQE7</accession>
<dbReference type="PROSITE" id="PS50893">
    <property type="entry name" value="ABC_TRANSPORTER_2"/>
    <property type="match status" value="1"/>
</dbReference>
<dbReference type="GO" id="GO:0005524">
    <property type="term" value="F:ATP binding"/>
    <property type="evidence" value="ECO:0007669"/>
    <property type="project" value="UniProtKB-KW"/>
</dbReference>
<dbReference type="InterPro" id="IPR003439">
    <property type="entry name" value="ABC_transporter-like_ATP-bd"/>
</dbReference>
<comment type="caution">
    <text evidence="8">The sequence shown here is derived from an EMBL/GenBank/DDBJ whole genome shotgun (WGS) entry which is preliminary data.</text>
</comment>
<dbReference type="SMART" id="SM00382">
    <property type="entry name" value="AAA"/>
    <property type="match status" value="1"/>
</dbReference>
<reference evidence="9" key="1">
    <citation type="journal article" date="2019" name="Int. J. Syst. Evol. Microbiol.">
        <title>The Global Catalogue of Microorganisms (GCM) 10K type strain sequencing project: providing services to taxonomists for standard genome sequencing and annotation.</title>
        <authorList>
            <consortium name="The Broad Institute Genomics Platform"/>
            <consortium name="The Broad Institute Genome Sequencing Center for Infectious Disease"/>
            <person name="Wu L."/>
            <person name="Ma J."/>
        </authorList>
    </citation>
    <scope>NUCLEOTIDE SEQUENCE [LARGE SCALE GENOMIC DNA]</scope>
    <source>
        <strain evidence="9">CCM 8951</strain>
    </source>
</reference>
<dbReference type="InterPro" id="IPR050166">
    <property type="entry name" value="ABC_transporter_ATP-bind"/>
</dbReference>
<keyword evidence="6" id="KW-0472">Membrane</keyword>
<dbReference type="Gene3D" id="3.40.50.300">
    <property type="entry name" value="P-loop containing nucleotide triphosphate hydrolases"/>
    <property type="match status" value="1"/>
</dbReference>
<name>A0ABW4DQE7_9LACO</name>
<evidence type="ECO:0000256" key="4">
    <source>
        <dbReference type="ARBA" id="ARBA00022840"/>
    </source>
</evidence>
<dbReference type="Pfam" id="PF00005">
    <property type="entry name" value="ABC_tran"/>
    <property type="match status" value="1"/>
</dbReference>
<dbReference type="InterPro" id="IPR017871">
    <property type="entry name" value="ABC_transporter-like_CS"/>
</dbReference>
<evidence type="ECO:0000256" key="6">
    <source>
        <dbReference type="ARBA" id="ARBA00023136"/>
    </source>
</evidence>
<dbReference type="PROSITE" id="PS00211">
    <property type="entry name" value="ABC_TRANSPORTER_1"/>
    <property type="match status" value="1"/>
</dbReference>
<keyword evidence="5" id="KW-1278">Translocase</keyword>
<dbReference type="EMBL" id="JBHTOF010000071">
    <property type="protein sequence ID" value="MFD1465651.1"/>
    <property type="molecule type" value="Genomic_DNA"/>
</dbReference>
<evidence type="ECO:0000256" key="2">
    <source>
        <dbReference type="ARBA" id="ARBA00022475"/>
    </source>
</evidence>
<dbReference type="InterPro" id="IPR003593">
    <property type="entry name" value="AAA+_ATPase"/>
</dbReference>
<gene>
    <name evidence="8" type="ORF">ACFQ4L_06105</name>
</gene>
<proteinExistence type="predicted"/>
<keyword evidence="3" id="KW-0547">Nucleotide-binding</keyword>
<dbReference type="SUPFAM" id="SSF52540">
    <property type="entry name" value="P-loop containing nucleoside triphosphate hydrolases"/>
    <property type="match status" value="1"/>
</dbReference>
<keyword evidence="1" id="KW-0813">Transport</keyword>
<dbReference type="RefSeq" id="WP_125578855.1">
    <property type="nucleotide sequence ID" value="NZ_JBHTOF010000071.1"/>
</dbReference>
<dbReference type="PANTHER" id="PTHR42788:SF17">
    <property type="entry name" value="ALIPHATIC SULFONATES IMPORT ATP-BINDING PROTEIN SSUB"/>
    <property type="match status" value="1"/>
</dbReference>
<keyword evidence="2" id="KW-1003">Cell membrane</keyword>
<feature type="domain" description="ABC transporter" evidence="7">
    <location>
        <begin position="7"/>
        <end position="228"/>
    </location>
</feature>
<keyword evidence="9" id="KW-1185">Reference proteome</keyword>
<evidence type="ECO:0000313" key="9">
    <source>
        <dbReference type="Proteomes" id="UP001597244"/>
    </source>
</evidence>
<protein>
    <submittedName>
        <fullName evidence="8">ABC transporter ATP-binding protein</fullName>
    </submittedName>
</protein>
<evidence type="ECO:0000256" key="1">
    <source>
        <dbReference type="ARBA" id="ARBA00022448"/>
    </source>
</evidence>
<dbReference type="Proteomes" id="UP001597244">
    <property type="component" value="Unassembled WGS sequence"/>
</dbReference>